<dbReference type="Pfam" id="PF02397">
    <property type="entry name" value="Bac_transf"/>
    <property type="match status" value="1"/>
</dbReference>
<name>A0ABT8DGC1_9FLAO</name>
<proteinExistence type="inferred from homology"/>
<dbReference type="EMBL" id="JAUGQQ010000003">
    <property type="protein sequence ID" value="MDN3723958.1"/>
    <property type="molecule type" value="Genomic_DNA"/>
</dbReference>
<feature type="domain" description="Bacterial sugar transferase" evidence="3">
    <location>
        <begin position="3"/>
        <end position="179"/>
    </location>
</feature>
<sequence length="182" mass="21637">MFKRLFDIVFSSIALLLFGWIILLLILFAYIDTSKGIFLQKRIGQFGKPFDIYKIRTMHIRNGSISWYGRFVRNTKLDELPQLLNILWGQMSFVGPRPDLPGYYDQLQGEERKLLELKPGLCSRAALKYFNEEALLAAQSNPLEYNDTIIFPDKVRMNLEYYYKRSFWEDLRILWACFKREL</sequence>
<reference evidence="4 5" key="1">
    <citation type="submission" date="2023-06" db="EMBL/GenBank/DDBJ databases">
        <authorList>
            <person name="Ye Y.-Q."/>
            <person name="Du Z.-J."/>
        </authorList>
    </citation>
    <scope>NUCLEOTIDE SEQUENCE [LARGE SCALE GENOMIC DNA]</scope>
    <source>
        <strain evidence="4 5">SDUM287046</strain>
    </source>
</reference>
<dbReference type="InterPro" id="IPR003362">
    <property type="entry name" value="Bact_transf"/>
</dbReference>
<keyword evidence="2" id="KW-0812">Transmembrane</keyword>
<comment type="similarity">
    <text evidence="1">Belongs to the bacterial sugar transferase family.</text>
</comment>
<evidence type="ECO:0000256" key="1">
    <source>
        <dbReference type="ARBA" id="ARBA00006464"/>
    </source>
</evidence>
<evidence type="ECO:0000313" key="5">
    <source>
        <dbReference type="Proteomes" id="UP001244787"/>
    </source>
</evidence>
<accession>A0ABT8DGC1</accession>
<dbReference type="Proteomes" id="UP001244787">
    <property type="component" value="Unassembled WGS sequence"/>
</dbReference>
<protein>
    <submittedName>
        <fullName evidence="4">Sugar transferase</fullName>
        <ecNumber evidence="4">2.7.8.-</ecNumber>
    </submittedName>
</protein>
<organism evidence="4 5">
    <name type="scientific">Aequorivita aurantiaca</name>
    <dbReference type="NCBI Taxonomy" id="3053356"/>
    <lineage>
        <taxon>Bacteria</taxon>
        <taxon>Pseudomonadati</taxon>
        <taxon>Bacteroidota</taxon>
        <taxon>Flavobacteriia</taxon>
        <taxon>Flavobacteriales</taxon>
        <taxon>Flavobacteriaceae</taxon>
        <taxon>Aequorivita</taxon>
    </lineage>
</organism>
<dbReference type="EC" id="2.7.8.-" evidence="4"/>
<dbReference type="GO" id="GO:0016740">
    <property type="term" value="F:transferase activity"/>
    <property type="evidence" value="ECO:0007669"/>
    <property type="project" value="UniProtKB-KW"/>
</dbReference>
<evidence type="ECO:0000313" key="4">
    <source>
        <dbReference type="EMBL" id="MDN3723958.1"/>
    </source>
</evidence>
<comment type="caution">
    <text evidence="4">The sequence shown here is derived from an EMBL/GenBank/DDBJ whole genome shotgun (WGS) entry which is preliminary data.</text>
</comment>
<evidence type="ECO:0000259" key="3">
    <source>
        <dbReference type="Pfam" id="PF02397"/>
    </source>
</evidence>
<dbReference type="PANTHER" id="PTHR30576">
    <property type="entry name" value="COLANIC BIOSYNTHESIS UDP-GLUCOSE LIPID CARRIER TRANSFERASE"/>
    <property type="match status" value="1"/>
</dbReference>
<evidence type="ECO:0000256" key="2">
    <source>
        <dbReference type="SAM" id="Phobius"/>
    </source>
</evidence>
<keyword evidence="5" id="KW-1185">Reference proteome</keyword>
<dbReference type="PANTHER" id="PTHR30576:SF20">
    <property type="entry name" value="QUINOVOSAMINEPHOSPHOTRANSFERAE-RELATED"/>
    <property type="match status" value="1"/>
</dbReference>
<keyword evidence="2" id="KW-1133">Transmembrane helix</keyword>
<keyword evidence="4" id="KW-0808">Transferase</keyword>
<feature type="transmembrane region" description="Helical" evidence="2">
    <location>
        <begin position="6"/>
        <end position="31"/>
    </location>
</feature>
<keyword evidence="2" id="KW-0472">Membrane</keyword>
<gene>
    <name evidence="4" type="ORF">QRD02_06155</name>
</gene>